<dbReference type="PROSITE" id="PS00107">
    <property type="entry name" value="PROTEIN_KINASE_ATP"/>
    <property type="match status" value="1"/>
</dbReference>
<evidence type="ECO:0000256" key="3">
    <source>
        <dbReference type="ARBA" id="ARBA00022679"/>
    </source>
</evidence>
<feature type="domain" description="Protein kinase" evidence="9">
    <location>
        <begin position="18"/>
        <end position="301"/>
    </location>
</feature>
<evidence type="ECO:0000313" key="10">
    <source>
        <dbReference type="EMBL" id="QKW53521.1"/>
    </source>
</evidence>
<dbReference type="GO" id="GO:0004674">
    <property type="term" value="F:protein serine/threonine kinase activity"/>
    <property type="evidence" value="ECO:0007669"/>
    <property type="project" value="UniProtKB-KW"/>
</dbReference>
<keyword evidence="6 7" id="KW-0067">ATP-binding</keyword>
<dbReference type="InterPro" id="IPR017441">
    <property type="entry name" value="Protein_kinase_ATP_BS"/>
</dbReference>
<dbReference type="InterPro" id="IPR000719">
    <property type="entry name" value="Prot_kinase_dom"/>
</dbReference>
<evidence type="ECO:0000256" key="4">
    <source>
        <dbReference type="ARBA" id="ARBA00022741"/>
    </source>
</evidence>
<dbReference type="Pfam" id="PF00069">
    <property type="entry name" value="Pkinase"/>
    <property type="match status" value="1"/>
</dbReference>
<accession>A0A7H8NGE3</accession>
<dbReference type="SUPFAM" id="SSF56112">
    <property type="entry name" value="Protein kinase-like (PK-like)"/>
    <property type="match status" value="1"/>
</dbReference>
<evidence type="ECO:0000256" key="2">
    <source>
        <dbReference type="ARBA" id="ARBA00022527"/>
    </source>
</evidence>
<feature type="region of interest" description="Disordered" evidence="8">
    <location>
        <begin position="493"/>
        <end position="621"/>
    </location>
</feature>
<organism evidence="10 11">
    <name type="scientific">Streptomyces buecherae</name>
    <dbReference type="NCBI Taxonomy" id="2763006"/>
    <lineage>
        <taxon>Bacteria</taxon>
        <taxon>Bacillati</taxon>
        <taxon>Actinomycetota</taxon>
        <taxon>Actinomycetes</taxon>
        <taxon>Kitasatosporales</taxon>
        <taxon>Streptomycetaceae</taxon>
        <taxon>Streptomyces</taxon>
    </lineage>
</organism>
<dbReference type="EC" id="2.7.11.1" evidence="1"/>
<evidence type="ECO:0000256" key="6">
    <source>
        <dbReference type="ARBA" id="ARBA00022840"/>
    </source>
</evidence>
<protein>
    <recommendedName>
        <fullName evidence="1">non-specific serine/threonine protein kinase</fullName>
        <ecNumber evidence="1">2.7.11.1</ecNumber>
    </recommendedName>
</protein>
<feature type="region of interest" description="Disordered" evidence="8">
    <location>
        <begin position="435"/>
        <end position="470"/>
    </location>
</feature>
<evidence type="ECO:0000256" key="8">
    <source>
        <dbReference type="SAM" id="MobiDB-lite"/>
    </source>
</evidence>
<feature type="binding site" evidence="7">
    <location>
        <position position="47"/>
    </location>
    <ligand>
        <name>ATP</name>
        <dbReference type="ChEBI" id="CHEBI:30616"/>
    </ligand>
</feature>
<feature type="region of interest" description="Disordered" evidence="8">
    <location>
        <begin position="376"/>
        <end position="395"/>
    </location>
</feature>
<dbReference type="CDD" id="cd14014">
    <property type="entry name" value="STKc_PknB_like"/>
    <property type="match status" value="1"/>
</dbReference>
<keyword evidence="5 10" id="KW-0418">Kinase</keyword>
<feature type="compositionally biased region" description="Basic and acidic residues" evidence="8">
    <location>
        <begin position="551"/>
        <end position="594"/>
    </location>
</feature>
<evidence type="ECO:0000256" key="1">
    <source>
        <dbReference type="ARBA" id="ARBA00012513"/>
    </source>
</evidence>
<evidence type="ECO:0000256" key="5">
    <source>
        <dbReference type="ARBA" id="ARBA00022777"/>
    </source>
</evidence>
<keyword evidence="2" id="KW-0723">Serine/threonine-protein kinase</keyword>
<feature type="compositionally biased region" description="Low complexity" evidence="8">
    <location>
        <begin position="595"/>
        <end position="610"/>
    </location>
</feature>
<proteinExistence type="predicted"/>
<dbReference type="PANTHER" id="PTHR43289:SF6">
    <property type="entry name" value="SERINE_THREONINE-PROTEIN KINASE NEKL-3"/>
    <property type="match status" value="1"/>
</dbReference>
<dbReference type="PROSITE" id="PS00108">
    <property type="entry name" value="PROTEIN_KINASE_ST"/>
    <property type="match status" value="1"/>
</dbReference>
<dbReference type="PANTHER" id="PTHR43289">
    <property type="entry name" value="MITOGEN-ACTIVATED PROTEIN KINASE KINASE KINASE 20-RELATED"/>
    <property type="match status" value="1"/>
</dbReference>
<dbReference type="PROSITE" id="PS50011">
    <property type="entry name" value="PROTEIN_KINASE_DOM"/>
    <property type="match status" value="1"/>
</dbReference>
<dbReference type="InterPro" id="IPR011009">
    <property type="entry name" value="Kinase-like_dom_sf"/>
</dbReference>
<dbReference type="Proteomes" id="UP000509303">
    <property type="component" value="Chromosome"/>
</dbReference>
<dbReference type="AlphaFoldDB" id="A0A7H8NGE3"/>
<feature type="region of interest" description="Disordered" evidence="8">
    <location>
        <begin position="313"/>
        <end position="357"/>
    </location>
</feature>
<dbReference type="RefSeq" id="WP_176165227.1">
    <property type="nucleotide sequence ID" value="NZ_CP054929.1"/>
</dbReference>
<evidence type="ECO:0000259" key="9">
    <source>
        <dbReference type="PROSITE" id="PS50011"/>
    </source>
</evidence>
<gene>
    <name evidence="10" type="ORF">HUT08_32690</name>
</gene>
<dbReference type="SMART" id="SM00220">
    <property type="entry name" value="S_TKc"/>
    <property type="match status" value="1"/>
</dbReference>
<evidence type="ECO:0000313" key="11">
    <source>
        <dbReference type="Proteomes" id="UP000509303"/>
    </source>
</evidence>
<name>A0A7H8NGE3_9ACTN</name>
<dbReference type="Gene3D" id="1.10.510.10">
    <property type="entry name" value="Transferase(Phosphotransferase) domain 1"/>
    <property type="match status" value="1"/>
</dbReference>
<dbReference type="Gene3D" id="3.30.200.20">
    <property type="entry name" value="Phosphorylase Kinase, domain 1"/>
    <property type="match status" value="1"/>
</dbReference>
<feature type="compositionally biased region" description="Basic residues" evidence="8">
    <location>
        <begin position="457"/>
        <end position="469"/>
    </location>
</feature>
<feature type="compositionally biased region" description="Low complexity" evidence="8">
    <location>
        <begin position="327"/>
        <end position="356"/>
    </location>
</feature>
<feature type="compositionally biased region" description="Gly residues" evidence="8">
    <location>
        <begin position="376"/>
        <end position="390"/>
    </location>
</feature>
<keyword evidence="11" id="KW-1185">Reference proteome</keyword>
<keyword evidence="4 7" id="KW-0547">Nucleotide-binding</keyword>
<dbReference type="InterPro" id="IPR008271">
    <property type="entry name" value="Ser/Thr_kinase_AS"/>
</dbReference>
<keyword evidence="3" id="KW-0808">Transferase</keyword>
<dbReference type="EMBL" id="CP054929">
    <property type="protein sequence ID" value="QKW53521.1"/>
    <property type="molecule type" value="Genomic_DNA"/>
</dbReference>
<evidence type="ECO:0000256" key="7">
    <source>
        <dbReference type="PROSITE-ProRule" id="PRU10141"/>
    </source>
</evidence>
<feature type="compositionally biased region" description="Gly residues" evidence="8">
    <location>
        <begin position="435"/>
        <end position="456"/>
    </location>
</feature>
<dbReference type="GO" id="GO:0005524">
    <property type="term" value="F:ATP binding"/>
    <property type="evidence" value="ECO:0007669"/>
    <property type="project" value="UniProtKB-UniRule"/>
</dbReference>
<sequence>MSTGDGADLTGRVLGGRYRVTRQLGRGGMGVVCAAVDEVLGREVAVKVLRAFTDAGPAELADLRTRMRREARAAARIRHSGVITVHDVAEENELPIIVMELIDGPSLDDVLTAEGVLDPTRAAAIGARVAEALGAGHEAGVLHRDVKPGNVLLDRASTPGAYGGSAQLGPGRVVLTDFGIASMDAPDDGAATKLTRSGELIGSLDYLAPERAQGHEPGPGSDVWALGMTLYAAVEGSSPFRRTSVWSTLTAIVTEPLPEPRRAGPLTPVLWALMAKDPAARPTAAQAAAMLDAVAAGHAAPLAAGPGGAYGAPGVPAHGSSGDRGQRPAGTGQQAPGPGAFGAPAQGSGASAYGAGPAHGAGDAVGGFGGSGVAGAAGGSGDSGEPGVSGGSETVGVSGMSGAGAGAGAGAPRAAGAAEAFGAAEVARQVQGVGEAPGRGGWGEGAGETLVAGGGRATRRLPARRRARRGTLAAVTAATVLAGGGLTYALMDRGSGDETRAGGGSSGHPTDDAEPGAVDPNGGAGDPEQGGAKGKRGVGASASPTTDSGEPTERSDDERDKGDADERGKGEGDGAKDADRDAAGEEREGRDRPSASEPGPGASSQAPASACHPSGAGAGKHDCTVWKSASSYTRDGAQAGTLNQGTNYFFCQENLGRRETSGAWTNVWWAKTDDDSGNAGVYVSVVYVKGGANDQPVPGLPVC</sequence>
<reference evidence="10 11" key="1">
    <citation type="submission" date="2020-06" db="EMBL/GenBank/DDBJ databases">
        <title>Genome mining for natural products.</title>
        <authorList>
            <person name="Zhang B."/>
            <person name="Shi J."/>
            <person name="Ge H."/>
        </authorList>
    </citation>
    <scope>NUCLEOTIDE SEQUENCE [LARGE SCALE GENOMIC DNA]</scope>
    <source>
        <strain evidence="10 11">NA00687</strain>
    </source>
</reference>